<dbReference type="OrthoDB" id="3352408at2759"/>
<evidence type="ECO:0000313" key="2">
    <source>
        <dbReference type="Proteomes" id="UP000737018"/>
    </source>
</evidence>
<name>A0A8J4VH13_9ROSI</name>
<dbReference type="AlphaFoldDB" id="A0A8J4VH13"/>
<reference evidence="1" key="1">
    <citation type="submission" date="2020-03" db="EMBL/GenBank/DDBJ databases">
        <title>Castanea mollissima Vanexum genome sequencing.</title>
        <authorList>
            <person name="Staton M."/>
        </authorList>
    </citation>
    <scope>NUCLEOTIDE SEQUENCE</scope>
    <source>
        <tissue evidence="1">Leaf</tissue>
    </source>
</reference>
<proteinExistence type="predicted"/>
<sequence length="51" mass="5756">MITGDNEHAARVIALECGIPNLDEDFNNEAIVEQRIFKKYSPEERTAGVNH</sequence>
<accession>A0A8J4VH13</accession>
<comment type="caution">
    <text evidence="1">The sequence shown here is derived from an EMBL/GenBank/DDBJ whole genome shotgun (WGS) entry which is preliminary data.</text>
</comment>
<keyword evidence="2" id="KW-1185">Reference proteome</keyword>
<feature type="non-terminal residue" evidence="1">
    <location>
        <position position="51"/>
    </location>
</feature>
<evidence type="ECO:0000313" key="1">
    <source>
        <dbReference type="EMBL" id="KAF3948824.1"/>
    </source>
</evidence>
<dbReference type="Proteomes" id="UP000737018">
    <property type="component" value="Unassembled WGS sequence"/>
</dbReference>
<gene>
    <name evidence="1" type="ORF">CMV_025223</name>
</gene>
<dbReference type="EMBL" id="JRKL02006529">
    <property type="protein sequence ID" value="KAF3948824.1"/>
    <property type="molecule type" value="Genomic_DNA"/>
</dbReference>
<protein>
    <submittedName>
        <fullName evidence="1">Uncharacterized protein</fullName>
    </submittedName>
</protein>
<organism evidence="1 2">
    <name type="scientific">Castanea mollissima</name>
    <name type="common">Chinese chestnut</name>
    <dbReference type="NCBI Taxonomy" id="60419"/>
    <lineage>
        <taxon>Eukaryota</taxon>
        <taxon>Viridiplantae</taxon>
        <taxon>Streptophyta</taxon>
        <taxon>Embryophyta</taxon>
        <taxon>Tracheophyta</taxon>
        <taxon>Spermatophyta</taxon>
        <taxon>Magnoliopsida</taxon>
        <taxon>eudicotyledons</taxon>
        <taxon>Gunneridae</taxon>
        <taxon>Pentapetalae</taxon>
        <taxon>rosids</taxon>
        <taxon>fabids</taxon>
        <taxon>Fagales</taxon>
        <taxon>Fagaceae</taxon>
        <taxon>Castanea</taxon>
    </lineage>
</organism>